<dbReference type="EMBL" id="DF974005">
    <property type="protein sequence ID" value="GAU43972.1"/>
    <property type="molecule type" value="Genomic_DNA"/>
</dbReference>
<dbReference type="InterPro" id="IPR015300">
    <property type="entry name" value="DNA-bd_pseudobarrel_sf"/>
</dbReference>
<dbReference type="Gene3D" id="2.40.330.10">
    <property type="entry name" value="DNA-binding pseudobarrel domain"/>
    <property type="match status" value="1"/>
</dbReference>
<dbReference type="AlphaFoldDB" id="A0A2Z6P656"/>
<evidence type="ECO:0000256" key="4">
    <source>
        <dbReference type="ARBA" id="ARBA00023163"/>
    </source>
</evidence>
<reference evidence="7" key="1">
    <citation type="journal article" date="2017" name="Front. Plant Sci.">
        <title>Climate Clever Clovers: New Paradigm to Reduce the Environmental Footprint of Ruminants by Breeding Low Methanogenic Forages Utilizing Haplotype Variation.</title>
        <authorList>
            <person name="Kaur P."/>
            <person name="Appels R."/>
            <person name="Bayer P.E."/>
            <person name="Keeble-Gagnere G."/>
            <person name="Wang J."/>
            <person name="Hirakawa H."/>
            <person name="Shirasawa K."/>
            <person name="Vercoe P."/>
            <person name="Stefanova K."/>
            <person name="Durmic Z."/>
            <person name="Nichols P."/>
            <person name="Revell C."/>
            <person name="Isobe S.N."/>
            <person name="Edwards D."/>
            <person name="Erskine W."/>
        </authorList>
    </citation>
    <scope>NUCLEOTIDE SEQUENCE [LARGE SCALE GENOMIC DNA]</scope>
    <source>
        <strain evidence="7">cv. Daliak</strain>
    </source>
</reference>
<evidence type="ECO:0000313" key="7">
    <source>
        <dbReference type="Proteomes" id="UP000242715"/>
    </source>
</evidence>
<dbReference type="Proteomes" id="UP000242715">
    <property type="component" value="Unassembled WGS sequence"/>
</dbReference>
<protein>
    <recommendedName>
        <fullName evidence="8">TF-B3 domain-containing protein</fullName>
    </recommendedName>
</protein>
<keyword evidence="4" id="KW-0804">Transcription</keyword>
<keyword evidence="3" id="KW-0238">DNA-binding</keyword>
<evidence type="ECO:0008006" key="8">
    <source>
        <dbReference type="Google" id="ProtNLM"/>
    </source>
</evidence>
<evidence type="ECO:0000313" key="6">
    <source>
        <dbReference type="EMBL" id="GAU43972.1"/>
    </source>
</evidence>
<comment type="subcellular location">
    <subcellularLocation>
        <location evidence="1">Nucleus</location>
    </subcellularLocation>
</comment>
<keyword evidence="7" id="KW-1185">Reference proteome</keyword>
<evidence type="ECO:0000256" key="3">
    <source>
        <dbReference type="ARBA" id="ARBA00023125"/>
    </source>
</evidence>
<dbReference type="OrthoDB" id="1426401at2759"/>
<proteinExistence type="predicted"/>
<accession>A0A2Z6P656</accession>
<name>A0A2Z6P656_TRISU</name>
<dbReference type="GO" id="GO:0003677">
    <property type="term" value="F:DNA binding"/>
    <property type="evidence" value="ECO:0007669"/>
    <property type="project" value="UniProtKB-KW"/>
</dbReference>
<gene>
    <name evidence="6" type="ORF">TSUD_283990</name>
</gene>
<evidence type="ECO:0000256" key="5">
    <source>
        <dbReference type="ARBA" id="ARBA00023242"/>
    </source>
</evidence>
<dbReference type="GO" id="GO:0005634">
    <property type="term" value="C:nucleus"/>
    <property type="evidence" value="ECO:0007669"/>
    <property type="project" value="UniProtKB-SubCell"/>
</dbReference>
<organism evidence="6 7">
    <name type="scientific">Trifolium subterraneum</name>
    <name type="common">Subterranean clover</name>
    <dbReference type="NCBI Taxonomy" id="3900"/>
    <lineage>
        <taxon>Eukaryota</taxon>
        <taxon>Viridiplantae</taxon>
        <taxon>Streptophyta</taxon>
        <taxon>Embryophyta</taxon>
        <taxon>Tracheophyta</taxon>
        <taxon>Spermatophyta</taxon>
        <taxon>Magnoliopsida</taxon>
        <taxon>eudicotyledons</taxon>
        <taxon>Gunneridae</taxon>
        <taxon>Pentapetalae</taxon>
        <taxon>rosids</taxon>
        <taxon>fabids</taxon>
        <taxon>Fabales</taxon>
        <taxon>Fabaceae</taxon>
        <taxon>Papilionoideae</taxon>
        <taxon>50 kb inversion clade</taxon>
        <taxon>NPAAA clade</taxon>
        <taxon>Hologalegina</taxon>
        <taxon>IRL clade</taxon>
        <taxon>Trifolieae</taxon>
        <taxon>Trifolium</taxon>
    </lineage>
</organism>
<evidence type="ECO:0000256" key="1">
    <source>
        <dbReference type="ARBA" id="ARBA00004123"/>
    </source>
</evidence>
<keyword evidence="2" id="KW-0805">Transcription regulation</keyword>
<dbReference type="SUPFAM" id="SSF101936">
    <property type="entry name" value="DNA-binding pseudobarrel domain"/>
    <property type="match status" value="2"/>
</dbReference>
<sequence length="306" mass="34867">MAFNNPFLMHHAAFLNTVAANRTNKEPDDYIDDFFTAMRTYQMEYDAENPIGKLPACFSREYLDIVDSFVILHDPNLNEFEVQVTRKGKKLYFDKGWSTLKSVYDLHFGAWVTFAYVDPKFFTIRLTTKWGVELKYPTHSPPLKHLLDRTGLDSSSSSCDLRPFLNVYVPCRAFVRTYVKQVNKHDIRSGFLTLPWGDFGEHVFNFCRSDLVLVDCLGERYKCKVSSGLDVEGQSICKVSGGWVDLCTVHGVDEGTRVGFCVAEPVSDNVMYVTAYPRMGVQTILSYPLSDGSEVPLYVSQHYFIA</sequence>
<keyword evidence="5" id="KW-0539">Nucleus</keyword>
<evidence type="ECO:0000256" key="2">
    <source>
        <dbReference type="ARBA" id="ARBA00023015"/>
    </source>
</evidence>